<proteinExistence type="predicted"/>
<dbReference type="EMBL" id="FNCA01000013">
    <property type="protein sequence ID" value="SDG35725.1"/>
    <property type="molecule type" value="Genomic_DNA"/>
</dbReference>
<name>A0A7Z7AZ58_9EURY</name>
<gene>
    <name evidence="1" type="ORF">SAMN04488589_2803</name>
</gene>
<dbReference type="InterPro" id="IPR029063">
    <property type="entry name" value="SAM-dependent_MTases_sf"/>
</dbReference>
<comment type="caution">
    <text evidence="1">The sequence shown here is derived from an EMBL/GenBank/DDBJ whole genome shotgun (WGS) entry which is preliminary data.</text>
</comment>
<dbReference type="OrthoDB" id="57427at2157"/>
<keyword evidence="2" id="KW-1185">Reference proteome</keyword>
<dbReference type="Pfam" id="PF13489">
    <property type="entry name" value="Methyltransf_23"/>
    <property type="match status" value="1"/>
</dbReference>
<dbReference type="PANTHER" id="PTHR43667">
    <property type="entry name" value="CYCLOPROPANE-FATTY-ACYL-PHOSPHOLIPID SYNTHASE"/>
    <property type="match status" value="1"/>
</dbReference>
<dbReference type="CDD" id="cd02440">
    <property type="entry name" value="AdoMet_MTases"/>
    <property type="match status" value="1"/>
</dbReference>
<evidence type="ECO:0000313" key="1">
    <source>
        <dbReference type="EMBL" id="SDG35725.1"/>
    </source>
</evidence>
<dbReference type="Gene3D" id="3.40.50.150">
    <property type="entry name" value="Vaccinia Virus protein VP39"/>
    <property type="match status" value="1"/>
</dbReference>
<keyword evidence="1" id="KW-0808">Transferase</keyword>
<dbReference type="RefSeq" id="WP_091711063.1">
    <property type="nucleotide sequence ID" value="NZ_FNCA01000013.1"/>
</dbReference>
<dbReference type="InterPro" id="IPR050723">
    <property type="entry name" value="CFA/CMAS"/>
</dbReference>
<sequence length="280" mass="32200">MTDDIDWSDVWIEQMKRHLESGNKKECASIWEEKESAKRFWEISLRNNQQRARDVISGLNLTPESRLLDIGAGPGTLAIPISEKVKDVTAVEPSSGMIEVLEENMAAYGRNNISIIKKRWEDIDVEKDLDGPYDVIIASFSLGMPDIRKAIEDMLAVASGYIYLYWFAGNTSWDEHSIEIWPKLHGTEYCITPKCDVLFNVLYQMGIHPNMETFTIGRTENYATLDEAVDNLSGHFSLESDEQKKILEQYLEKTLQKENGNYIYDACSKRVKIWWNTQDN</sequence>
<dbReference type="PANTHER" id="PTHR43667:SF2">
    <property type="entry name" value="FATTY ACID C-METHYL TRANSFERASE"/>
    <property type="match status" value="1"/>
</dbReference>
<organism evidence="1 2">
    <name type="scientific">Methanolobus vulcani</name>
    <dbReference type="NCBI Taxonomy" id="38026"/>
    <lineage>
        <taxon>Archaea</taxon>
        <taxon>Methanobacteriati</taxon>
        <taxon>Methanobacteriota</taxon>
        <taxon>Stenosarchaea group</taxon>
        <taxon>Methanomicrobia</taxon>
        <taxon>Methanosarcinales</taxon>
        <taxon>Methanosarcinaceae</taxon>
        <taxon>Methanolobus</taxon>
    </lineage>
</organism>
<dbReference type="SUPFAM" id="SSF53335">
    <property type="entry name" value="S-adenosyl-L-methionine-dependent methyltransferases"/>
    <property type="match status" value="1"/>
</dbReference>
<dbReference type="Proteomes" id="UP000199259">
    <property type="component" value="Unassembled WGS sequence"/>
</dbReference>
<dbReference type="GO" id="GO:0008168">
    <property type="term" value="F:methyltransferase activity"/>
    <property type="evidence" value="ECO:0007669"/>
    <property type="project" value="UniProtKB-KW"/>
</dbReference>
<protein>
    <submittedName>
        <fullName evidence="1">Methyltransferase, FkbM family</fullName>
    </submittedName>
</protein>
<reference evidence="1 2" key="1">
    <citation type="submission" date="2016-10" db="EMBL/GenBank/DDBJ databases">
        <authorList>
            <person name="Varghese N."/>
            <person name="Submissions S."/>
        </authorList>
    </citation>
    <scope>NUCLEOTIDE SEQUENCE [LARGE SCALE GENOMIC DNA]</scope>
    <source>
        <strain evidence="1 2">PL 12/M</strain>
    </source>
</reference>
<dbReference type="GO" id="GO:0032259">
    <property type="term" value="P:methylation"/>
    <property type="evidence" value="ECO:0007669"/>
    <property type="project" value="UniProtKB-KW"/>
</dbReference>
<evidence type="ECO:0000313" key="2">
    <source>
        <dbReference type="Proteomes" id="UP000199259"/>
    </source>
</evidence>
<dbReference type="AlphaFoldDB" id="A0A7Z7AZ58"/>
<accession>A0A7Z7AZ58</accession>
<keyword evidence="1" id="KW-0489">Methyltransferase</keyword>